<feature type="domain" description="PPIase cyclophilin-type" evidence="4">
    <location>
        <begin position="98"/>
        <end position="257"/>
    </location>
</feature>
<protein>
    <recommendedName>
        <fullName evidence="4">PPIase cyclophilin-type domain-containing protein</fullName>
    </recommendedName>
</protein>
<feature type="region of interest" description="Disordered" evidence="2">
    <location>
        <begin position="262"/>
        <end position="282"/>
    </location>
</feature>
<feature type="compositionally biased region" description="Low complexity" evidence="2">
    <location>
        <begin position="270"/>
        <end position="282"/>
    </location>
</feature>
<dbReference type="InterPro" id="IPR002130">
    <property type="entry name" value="Cyclophilin-type_PPIase_dom"/>
</dbReference>
<keyword evidence="3" id="KW-1133">Transmembrane helix</keyword>
<keyword evidence="6" id="KW-1185">Reference proteome</keyword>
<dbReference type="EMBL" id="BMQB01000002">
    <property type="protein sequence ID" value="GGJ86334.1"/>
    <property type="molecule type" value="Genomic_DNA"/>
</dbReference>
<comment type="function">
    <text evidence="1">PPIases accelerate the folding of proteins. It catalyzes the cis-trans isomerization of proline imidic peptide bonds in oligopeptides.</text>
</comment>
<reference evidence="5" key="2">
    <citation type="submission" date="2020-09" db="EMBL/GenBank/DDBJ databases">
        <authorList>
            <person name="Sun Q."/>
            <person name="Ohkuma M."/>
        </authorList>
    </citation>
    <scope>NUCLEOTIDE SEQUENCE</scope>
    <source>
        <strain evidence="5">JCM 3090</strain>
    </source>
</reference>
<gene>
    <name evidence="5" type="ORF">GCM10010123_14910</name>
</gene>
<sequence length="282" mass="29255">MASGNERARALARSKRQRQLARRAEQVRRRRQLVAGIATGLAVLLVVVGAFWFFGGDDDPRPGAGGCDWTRLDPAADSNLRDVGEPPRRGNPAVGDAVLTASTNQGQLDITLEQGTAPCGVASLRHLAGRGFFNNTTCHALTPEYLRCGDPTGTGAGGPTYGVLGENLPAPAPAGSPSPAGDPQYLRGTIALVRNNLGTYGSQFAIVYKDIRTSDPTLAPVGYLTAGINHVDRVVKAGTAPGGTKPKTALTLTSVTVEGGIPNQPIMTVTPTATPTPSASPR</sequence>
<evidence type="ECO:0000256" key="1">
    <source>
        <dbReference type="ARBA" id="ARBA00002388"/>
    </source>
</evidence>
<dbReference type="Proteomes" id="UP000649739">
    <property type="component" value="Unassembled WGS sequence"/>
</dbReference>
<dbReference type="GO" id="GO:0003755">
    <property type="term" value="F:peptidyl-prolyl cis-trans isomerase activity"/>
    <property type="evidence" value="ECO:0007669"/>
    <property type="project" value="InterPro"/>
</dbReference>
<evidence type="ECO:0000313" key="5">
    <source>
        <dbReference type="EMBL" id="GGJ86334.1"/>
    </source>
</evidence>
<dbReference type="Gene3D" id="2.40.100.10">
    <property type="entry name" value="Cyclophilin-like"/>
    <property type="match status" value="1"/>
</dbReference>
<accession>A0A8J3F774</accession>
<evidence type="ECO:0000256" key="2">
    <source>
        <dbReference type="SAM" id="MobiDB-lite"/>
    </source>
</evidence>
<name>A0A8J3F774_9ACTN</name>
<dbReference type="InterPro" id="IPR029000">
    <property type="entry name" value="Cyclophilin-like_dom_sf"/>
</dbReference>
<proteinExistence type="predicted"/>
<dbReference type="PANTHER" id="PTHR45625">
    <property type="entry name" value="PEPTIDYL-PROLYL CIS-TRANS ISOMERASE-RELATED"/>
    <property type="match status" value="1"/>
</dbReference>
<keyword evidence="3" id="KW-0472">Membrane</keyword>
<feature type="transmembrane region" description="Helical" evidence="3">
    <location>
        <begin position="33"/>
        <end position="54"/>
    </location>
</feature>
<dbReference type="PROSITE" id="PS50072">
    <property type="entry name" value="CSA_PPIASE_2"/>
    <property type="match status" value="1"/>
</dbReference>
<dbReference type="AlphaFoldDB" id="A0A8J3F774"/>
<reference evidence="5" key="1">
    <citation type="journal article" date="2014" name="Int. J. Syst. Evol. Microbiol.">
        <title>Complete genome sequence of Corynebacterium casei LMG S-19264T (=DSM 44701T), isolated from a smear-ripened cheese.</title>
        <authorList>
            <consortium name="US DOE Joint Genome Institute (JGI-PGF)"/>
            <person name="Walter F."/>
            <person name="Albersmeier A."/>
            <person name="Kalinowski J."/>
            <person name="Ruckert C."/>
        </authorList>
    </citation>
    <scope>NUCLEOTIDE SEQUENCE</scope>
    <source>
        <strain evidence="5">JCM 3090</strain>
    </source>
</reference>
<evidence type="ECO:0000259" key="4">
    <source>
        <dbReference type="PROSITE" id="PS50072"/>
    </source>
</evidence>
<dbReference type="InterPro" id="IPR044666">
    <property type="entry name" value="Cyclophilin_A-like"/>
</dbReference>
<keyword evidence="3" id="KW-0812">Transmembrane</keyword>
<evidence type="ECO:0000313" key="6">
    <source>
        <dbReference type="Proteomes" id="UP000649739"/>
    </source>
</evidence>
<dbReference type="PANTHER" id="PTHR45625:SF3">
    <property type="entry name" value="PEPTIDYL-PROLYL CIS-TRANS ISOMERASE B-RELATED"/>
    <property type="match status" value="1"/>
</dbReference>
<dbReference type="RefSeq" id="WP_189169267.1">
    <property type="nucleotide sequence ID" value="NZ_BMQB01000002.1"/>
</dbReference>
<evidence type="ECO:0000256" key="3">
    <source>
        <dbReference type="SAM" id="Phobius"/>
    </source>
</evidence>
<dbReference type="Pfam" id="PF00160">
    <property type="entry name" value="Pro_isomerase"/>
    <property type="match status" value="1"/>
</dbReference>
<comment type="caution">
    <text evidence="5">The sequence shown here is derived from an EMBL/GenBank/DDBJ whole genome shotgun (WGS) entry which is preliminary data.</text>
</comment>
<dbReference type="SUPFAM" id="SSF50891">
    <property type="entry name" value="Cyclophilin-like"/>
    <property type="match status" value="1"/>
</dbReference>
<organism evidence="5 6">
    <name type="scientific">Pilimelia anulata</name>
    <dbReference type="NCBI Taxonomy" id="53371"/>
    <lineage>
        <taxon>Bacteria</taxon>
        <taxon>Bacillati</taxon>
        <taxon>Actinomycetota</taxon>
        <taxon>Actinomycetes</taxon>
        <taxon>Micromonosporales</taxon>
        <taxon>Micromonosporaceae</taxon>
        <taxon>Pilimelia</taxon>
    </lineage>
</organism>